<gene>
    <name evidence="2" type="ORF">GSOID_T00011571001</name>
</gene>
<accession>E4WXD7</accession>
<feature type="region of interest" description="Disordered" evidence="1">
    <location>
        <begin position="328"/>
        <end position="390"/>
    </location>
</feature>
<proteinExistence type="predicted"/>
<dbReference type="Gene3D" id="2.120.10.30">
    <property type="entry name" value="TolB, C-terminal domain"/>
    <property type="match status" value="2"/>
</dbReference>
<evidence type="ECO:0000256" key="1">
    <source>
        <dbReference type="SAM" id="MobiDB-lite"/>
    </source>
</evidence>
<dbReference type="OrthoDB" id="10301188at2759"/>
<name>E4WXD7_OIKDI</name>
<feature type="compositionally biased region" description="Basic and acidic residues" evidence="1">
    <location>
        <begin position="379"/>
        <end position="390"/>
    </location>
</feature>
<protein>
    <submittedName>
        <fullName evidence="2">Uncharacterized protein</fullName>
    </submittedName>
</protein>
<feature type="compositionally biased region" description="Gly residues" evidence="1">
    <location>
        <begin position="352"/>
        <end position="361"/>
    </location>
</feature>
<sequence length="390" mass="41956">MSYGKRAKTTNASAPVIKFSDRNKLGQPVGKELAEVSFVDLFNKGNGAILAKFEKSFGEYKMPMGVECMADEVIVCNMNNGTVEFTDFDGTVSLTLPNEATGGPKTFDSPALATLLLDGRIICGDKKGIHIYDSDGVFIKTVKPATTSGGGVYGVVPLRENGGSMLVICEEDRGEIIKFVVYDKDFDNVLKSNKVDFPGSSSQRKTIRFSAGLGNMIALSDMNKFSQGIWLCDTNGNIRQKVGDSQGENDGQFVQAAGVCFDKDGNFLAICSKSSRIMAFRANGDYLCSIQFPEGAIQRPSALAINDNNDMSVVSLAGQCFMFKLQPGDPSAAHPTRGPRPERGYHVLGRNNRGGRGGGRGRGSDRGRGGRGGFRGRGRGGERGSFRPRY</sequence>
<evidence type="ECO:0000313" key="2">
    <source>
        <dbReference type="EMBL" id="CBY22029.1"/>
    </source>
</evidence>
<keyword evidence="3" id="KW-1185">Reference proteome</keyword>
<dbReference type="InterPro" id="IPR011042">
    <property type="entry name" value="6-blade_b-propeller_TolB-like"/>
</dbReference>
<organism evidence="2">
    <name type="scientific">Oikopleura dioica</name>
    <name type="common">Tunicate</name>
    <dbReference type="NCBI Taxonomy" id="34765"/>
    <lineage>
        <taxon>Eukaryota</taxon>
        <taxon>Metazoa</taxon>
        <taxon>Chordata</taxon>
        <taxon>Tunicata</taxon>
        <taxon>Appendicularia</taxon>
        <taxon>Copelata</taxon>
        <taxon>Oikopleuridae</taxon>
        <taxon>Oikopleura</taxon>
    </lineage>
</organism>
<reference evidence="2" key="1">
    <citation type="journal article" date="2010" name="Science">
        <title>Plasticity of animal genome architecture unmasked by rapid evolution of a pelagic tunicate.</title>
        <authorList>
            <person name="Denoeud F."/>
            <person name="Henriet S."/>
            <person name="Mungpakdee S."/>
            <person name="Aury J.M."/>
            <person name="Da Silva C."/>
            <person name="Brinkmann H."/>
            <person name="Mikhaleva J."/>
            <person name="Olsen L.C."/>
            <person name="Jubin C."/>
            <person name="Canestro C."/>
            <person name="Bouquet J.M."/>
            <person name="Danks G."/>
            <person name="Poulain J."/>
            <person name="Campsteijn C."/>
            <person name="Adamski M."/>
            <person name="Cross I."/>
            <person name="Yadetie F."/>
            <person name="Muffato M."/>
            <person name="Louis A."/>
            <person name="Butcher S."/>
            <person name="Tsagkogeorga G."/>
            <person name="Konrad A."/>
            <person name="Singh S."/>
            <person name="Jensen M.F."/>
            <person name="Cong E.H."/>
            <person name="Eikeseth-Otteraa H."/>
            <person name="Noel B."/>
            <person name="Anthouard V."/>
            <person name="Porcel B.M."/>
            <person name="Kachouri-Lafond R."/>
            <person name="Nishino A."/>
            <person name="Ugolini M."/>
            <person name="Chourrout P."/>
            <person name="Nishida H."/>
            <person name="Aasland R."/>
            <person name="Huzurbazar S."/>
            <person name="Westhof E."/>
            <person name="Delsuc F."/>
            <person name="Lehrach H."/>
            <person name="Reinhardt R."/>
            <person name="Weissenbach J."/>
            <person name="Roy S.W."/>
            <person name="Artiguenave F."/>
            <person name="Postlethwait J.H."/>
            <person name="Manak J.R."/>
            <person name="Thompson E.M."/>
            <person name="Jaillon O."/>
            <person name="Du Pasquier L."/>
            <person name="Boudinot P."/>
            <person name="Liberles D.A."/>
            <person name="Volff J.N."/>
            <person name="Philippe H."/>
            <person name="Lenhard B."/>
            <person name="Roest Crollius H."/>
            <person name="Wincker P."/>
            <person name="Chourrout D."/>
        </authorList>
    </citation>
    <scope>NUCLEOTIDE SEQUENCE [LARGE SCALE GENOMIC DNA]</scope>
</reference>
<dbReference type="AlphaFoldDB" id="E4WXD7"/>
<dbReference type="Proteomes" id="UP000001307">
    <property type="component" value="Unassembled WGS sequence"/>
</dbReference>
<dbReference type="EMBL" id="FN653018">
    <property type="protein sequence ID" value="CBY22029.1"/>
    <property type="molecule type" value="Genomic_DNA"/>
</dbReference>
<dbReference type="InParanoid" id="E4WXD7"/>
<evidence type="ECO:0000313" key="3">
    <source>
        <dbReference type="Proteomes" id="UP000001307"/>
    </source>
</evidence>
<dbReference type="SUPFAM" id="SSF101898">
    <property type="entry name" value="NHL repeat"/>
    <property type="match status" value="1"/>
</dbReference>